<organism evidence="3 4">
    <name type="scientific">Phoenix dactylifera</name>
    <name type="common">Date palm</name>
    <dbReference type="NCBI Taxonomy" id="42345"/>
    <lineage>
        <taxon>Eukaryota</taxon>
        <taxon>Viridiplantae</taxon>
        <taxon>Streptophyta</taxon>
        <taxon>Embryophyta</taxon>
        <taxon>Tracheophyta</taxon>
        <taxon>Spermatophyta</taxon>
        <taxon>Magnoliopsida</taxon>
        <taxon>Liliopsida</taxon>
        <taxon>Arecaceae</taxon>
        <taxon>Coryphoideae</taxon>
        <taxon>Phoeniceae</taxon>
        <taxon>Phoenix</taxon>
    </lineage>
</organism>
<dbReference type="InterPro" id="IPR008906">
    <property type="entry name" value="HATC_C_dom"/>
</dbReference>
<evidence type="ECO:0000313" key="4">
    <source>
        <dbReference type="RefSeq" id="XP_038973126.1"/>
    </source>
</evidence>
<gene>
    <name evidence="4" type="primary">LOC103718630</name>
</gene>
<dbReference type="PANTHER" id="PTHR23272">
    <property type="entry name" value="BED FINGER-RELATED"/>
    <property type="match status" value="1"/>
</dbReference>
<dbReference type="PANTHER" id="PTHR23272:SF189">
    <property type="entry name" value="ZINC FINGER BED DOMAIN-CONTAINING PROTEIN RICESLEEPER 1-LIKE"/>
    <property type="match status" value="1"/>
</dbReference>
<dbReference type="OrthoDB" id="999560at2759"/>
<dbReference type="Pfam" id="PF05699">
    <property type="entry name" value="Dimer_Tnp_hAT"/>
    <property type="match status" value="1"/>
</dbReference>
<dbReference type="Gene3D" id="3.80.10.10">
    <property type="entry name" value="Ribonuclease Inhibitor"/>
    <property type="match status" value="1"/>
</dbReference>
<reference evidence="4" key="1">
    <citation type="submission" date="2025-08" db="UniProtKB">
        <authorList>
            <consortium name="RefSeq"/>
        </authorList>
    </citation>
    <scope>IDENTIFICATION</scope>
    <source>
        <tissue evidence="4">Young leaves</tissue>
    </source>
</reference>
<proteinExistence type="predicted"/>
<dbReference type="KEGG" id="pda:103718630"/>
<dbReference type="GeneID" id="103718630"/>
<protein>
    <submittedName>
        <fullName evidence="4">Uncharacterized protein LOC103718630 isoform X1</fullName>
    </submittedName>
</protein>
<sequence>MDYSQLNTTCYWCFLYGHQSHHITSFGQLNNNQLTGPIPRELVGISSLKVIDVSKNNLCGTIPTSGPFEHIPLNKLMSMASESSPISVADNEHEDCYVKDGKAKSKVWMHMVKLPTEDKDILKAQCKYCKEIFSAASKNDSFEDYELFLSKKQKHDHGKSQLDLYLEEQNLGLHIDLDILAYWRDASGRFPELASMARDILAISISTVPSESAFSMGKKLINPWRNSLSPKTIQAITCYEDWLRAKGFSLGQSGVLGANMEESSEDEDDEEEMEEGLHGFES</sequence>
<evidence type="ECO:0000256" key="1">
    <source>
        <dbReference type="SAM" id="MobiDB-lite"/>
    </source>
</evidence>
<accession>A0A8B8ZG46</accession>
<feature type="compositionally biased region" description="Acidic residues" evidence="1">
    <location>
        <begin position="262"/>
        <end position="274"/>
    </location>
</feature>
<evidence type="ECO:0000313" key="3">
    <source>
        <dbReference type="Proteomes" id="UP000228380"/>
    </source>
</evidence>
<evidence type="ECO:0000259" key="2">
    <source>
        <dbReference type="Pfam" id="PF05699"/>
    </source>
</evidence>
<dbReference type="RefSeq" id="XP_038973126.1">
    <property type="nucleotide sequence ID" value="XM_039117198.1"/>
</dbReference>
<dbReference type="Proteomes" id="UP000228380">
    <property type="component" value="Unplaced"/>
</dbReference>
<dbReference type="InterPro" id="IPR012337">
    <property type="entry name" value="RNaseH-like_sf"/>
</dbReference>
<feature type="region of interest" description="Disordered" evidence="1">
    <location>
        <begin position="256"/>
        <end position="282"/>
    </location>
</feature>
<dbReference type="SUPFAM" id="SSF53098">
    <property type="entry name" value="Ribonuclease H-like"/>
    <property type="match status" value="1"/>
</dbReference>
<keyword evidence="3" id="KW-1185">Reference proteome</keyword>
<dbReference type="InterPro" id="IPR032675">
    <property type="entry name" value="LRR_dom_sf"/>
</dbReference>
<feature type="domain" description="HAT C-terminal dimerisation" evidence="2">
    <location>
        <begin position="162"/>
        <end position="243"/>
    </location>
</feature>
<dbReference type="SUPFAM" id="SSF52058">
    <property type="entry name" value="L domain-like"/>
    <property type="match status" value="1"/>
</dbReference>
<name>A0A8B8ZG46_PHODC</name>
<dbReference type="AlphaFoldDB" id="A0A8B8ZG46"/>
<dbReference type="GO" id="GO:0046983">
    <property type="term" value="F:protein dimerization activity"/>
    <property type="evidence" value="ECO:0007669"/>
    <property type="project" value="InterPro"/>
</dbReference>